<sequence>MNTLPTRVLGGVVLLLTTLACSKNKEVYTVVEGTITNKYTAQPVAGIRLEVDRTQGCWLCMGSRIDSVTNAITDASGNYKVAFNALTTGSYSLRPASTPDYMVSSFELGEDVKAGQHNQIDYKATPYKTVTIRANTTKKGKSDIYFTFISGNQTGETGIFNGDIFTDMDKKNQAISFTKTIKVLPDRVYQFTKVTSNRVCQPDGYTCTFQDQESEVRTRDIRFTNDTATVSFQ</sequence>
<reference evidence="1" key="1">
    <citation type="submission" date="2022-04" db="EMBL/GenBank/DDBJ databases">
        <title>Hymenobacter sp. isolated from the air.</title>
        <authorList>
            <person name="Won M."/>
            <person name="Lee C.-M."/>
            <person name="Woen H.-Y."/>
            <person name="Kwon S.-W."/>
        </authorList>
    </citation>
    <scope>NUCLEOTIDE SEQUENCE</scope>
    <source>
        <strain evidence="1">5116S-3</strain>
    </source>
</reference>
<evidence type="ECO:0000313" key="2">
    <source>
        <dbReference type="Proteomes" id="UP000831796"/>
    </source>
</evidence>
<keyword evidence="1" id="KW-0378">Hydrolase</keyword>
<dbReference type="AlphaFoldDB" id="A0A8T9PXG0"/>
<protein>
    <submittedName>
        <fullName evidence="1">Carboxypeptidase-like regulatory domain-containing protein</fullName>
    </submittedName>
</protein>
<gene>
    <name evidence="1" type="ORF">MUN79_14900</name>
</gene>
<keyword evidence="1" id="KW-0121">Carboxypeptidase</keyword>
<dbReference type="KEGG" id="hcu:MUN79_14900"/>
<proteinExistence type="predicted"/>
<dbReference type="RefSeq" id="WP_244673490.1">
    <property type="nucleotide sequence ID" value="NZ_CP095046.1"/>
</dbReference>
<accession>A0A8T9PXG0</accession>
<organism evidence="1 2">
    <name type="scientific">Hymenobacter cellulosilyticus</name>
    <dbReference type="NCBI Taxonomy" id="2932248"/>
    <lineage>
        <taxon>Bacteria</taxon>
        <taxon>Pseudomonadati</taxon>
        <taxon>Bacteroidota</taxon>
        <taxon>Cytophagia</taxon>
        <taxon>Cytophagales</taxon>
        <taxon>Hymenobacteraceae</taxon>
        <taxon>Hymenobacter</taxon>
    </lineage>
</organism>
<dbReference type="GO" id="GO:0004180">
    <property type="term" value="F:carboxypeptidase activity"/>
    <property type="evidence" value="ECO:0007669"/>
    <property type="project" value="UniProtKB-KW"/>
</dbReference>
<keyword evidence="1" id="KW-0645">Protease</keyword>
<dbReference type="PROSITE" id="PS51257">
    <property type="entry name" value="PROKAR_LIPOPROTEIN"/>
    <property type="match status" value="1"/>
</dbReference>
<name>A0A8T9PXG0_9BACT</name>
<dbReference type="Gene3D" id="2.60.40.1120">
    <property type="entry name" value="Carboxypeptidase-like, regulatory domain"/>
    <property type="match status" value="1"/>
</dbReference>
<evidence type="ECO:0000313" key="1">
    <source>
        <dbReference type="EMBL" id="UOQ70066.1"/>
    </source>
</evidence>
<dbReference type="EMBL" id="CP095046">
    <property type="protein sequence ID" value="UOQ70066.1"/>
    <property type="molecule type" value="Genomic_DNA"/>
</dbReference>
<keyword evidence="2" id="KW-1185">Reference proteome</keyword>
<dbReference type="Proteomes" id="UP000831796">
    <property type="component" value="Chromosome"/>
</dbReference>